<name>A0ABN7V7M3_GIGMA</name>
<dbReference type="Proteomes" id="UP000789901">
    <property type="component" value="Unassembled WGS sequence"/>
</dbReference>
<protein>
    <submittedName>
        <fullName evidence="1">12030_t:CDS:1</fullName>
    </submittedName>
</protein>
<comment type="caution">
    <text evidence="1">The sequence shown here is derived from an EMBL/GenBank/DDBJ whole genome shotgun (WGS) entry which is preliminary data.</text>
</comment>
<dbReference type="EMBL" id="CAJVQB010010377">
    <property type="protein sequence ID" value="CAG8739292.1"/>
    <property type="molecule type" value="Genomic_DNA"/>
</dbReference>
<evidence type="ECO:0000313" key="1">
    <source>
        <dbReference type="EMBL" id="CAG8739292.1"/>
    </source>
</evidence>
<gene>
    <name evidence="1" type="ORF">GMARGA_LOCUS15205</name>
</gene>
<evidence type="ECO:0000313" key="2">
    <source>
        <dbReference type="Proteomes" id="UP000789901"/>
    </source>
</evidence>
<accession>A0ABN7V7M3</accession>
<keyword evidence="2" id="KW-1185">Reference proteome</keyword>
<organism evidence="1 2">
    <name type="scientific">Gigaspora margarita</name>
    <dbReference type="NCBI Taxonomy" id="4874"/>
    <lineage>
        <taxon>Eukaryota</taxon>
        <taxon>Fungi</taxon>
        <taxon>Fungi incertae sedis</taxon>
        <taxon>Mucoromycota</taxon>
        <taxon>Glomeromycotina</taxon>
        <taxon>Glomeromycetes</taxon>
        <taxon>Diversisporales</taxon>
        <taxon>Gigasporaceae</taxon>
        <taxon>Gigaspora</taxon>
    </lineage>
</organism>
<proteinExistence type="predicted"/>
<reference evidence="1 2" key="1">
    <citation type="submission" date="2021-06" db="EMBL/GenBank/DDBJ databases">
        <authorList>
            <person name="Kallberg Y."/>
            <person name="Tangrot J."/>
            <person name="Rosling A."/>
        </authorList>
    </citation>
    <scope>NUCLEOTIDE SEQUENCE [LARGE SCALE GENOMIC DNA]</scope>
    <source>
        <strain evidence="1 2">120-4 pot B 10/14</strain>
    </source>
</reference>
<feature type="non-terminal residue" evidence="1">
    <location>
        <position position="157"/>
    </location>
</feature>
<sequence length="157" mass="18542">MFNTYELNDLELCFASNNDDGSNLFTEILDNNGQLITEEEDNSLTYSDNEVDDILNAEKDLYLLTKGKCFSDWNEVESWLNKHGCERGFAFSLVKSERDKTNGHHYEVQKKAHTLEKWNKTYEILDVIFMSIFKDYYFKARFLILAMLKLQCYQIDQ</sequence>